<evidence type="ECO:0000256" key="1">
    <source>
        <dbReference type="SAM" id="MobiDB-lite"/>
    </source>
</evidence>
<feature type="region of interest" description="Disordered" evidence="1">
    <location>
        <begin position="55"/>
        <end position="75"/>
    </location>
</feature>
<gene>
    <name evidence="3" type="ORF">A2242_04710</name>
</gene>
<organism evidence="3 4">
    <name type="scientific">Candidatus Falkowbacteria bacterium RIFOXYA2_FULL_47_9</name>
    <dbReference type="NCBI Taxonomy" id="1797995"/>
    <lineage>
        <taxon>Bacteria</taxon>
        <taxon>Candidatus Falkowiibacteriota</taxon>
    </lineage>
</organism>
<evidence type="ECO:0000256" key="2">
    <source>
        <dbReference type="SAM" id="Phobius"/>
    </source>
</evidence>
<evidence type="ECO:0000313" key="3">
    <source>
        <dbReference type="EMBL" id="OGF28613.1"/>
    </source>
</evidence>
<feature type="region of interest" description="Disordered" evidence="1">
    <location>
        <begin position="117"/>
        <end position="139"/>
    </location>
</feature>
<keyword evidence="2" id="KW-1133">Transmembrane helix</keyword>
<name>A0A1F5SQ93_9BACT</name>
<evidence type="ECO:0008006" key="5">
    <source>
        <dbReference type="Google" id="ProtNLM"/>
    </source>
</evidence>
<sequence length="371" mass="41899">MSEDINFLPKELRPHKKEAPKKDEGIALSEPLRDSRPLSEKTPLVKKHWWQNLAYAGRRKQKNTSASQPSGKLRDDRKNLLAHIQYADTRPTHVHKVEKKASKPSFFVGLHTWLSRPRKPKAPLPEKNLPQPQKIPQPAPVVKLDNPEYKVSPQPAAQPVIPAPIAQKPAPRPRFHQAFVGTNLLKGQEFLFFNWRKLVGINIISIAVTLMVVAGAWWYALQVKQNQGVYVSPLQIQLESAQTSFAALTEQAAAMAPLRRKAQLIQSLLDTHSYWTNFFTYLENNTLPSVYYLGFAGDLSGEYTLKGRARDFAGFVAQAQAWQQEPRYTQAATAQSMQAVSEQQLRGETAQSVNVVEFDLGLLVDKTIFYK</sequence>
<evidence type="ECO:0000313" key="4">
    <source>
        <dbReference type="Proteomes" id="UP000178925"/>
    </source>
</evidence>
<feature type="transmembrane region" description="Helical" evidence="2">
    <location>
        <begin position="198"/>
        <end position="220"/>
    </location>
</feature>
<reference evidence="3 4" key="1">
    <citation type="journal article" date="2016" name="Nat. Commun.">
        <title>Thousands of microbial genomes shed light on interconnected biogeochemical processes in an aquifer system.</title>
        <authorList>
            <person name="Anantharaman K."/>
            <person name="Brown C.T."/>
            <person name="Hug L.A."/>
            <person name="Sharon I."/>
            <person name="Castelle C.J."/>
            <person name="Probst A.J."/>
            <person name="Thomas B.C."/>
            <person name="Singh A."/>
            <person name="Wilkins M.J."/>
            <person name="Karaoz U."/>
            <person name="Brodie E.L."/>
            <person name="Williams K.H."/>
            <person name="Hubbard S.S."/>
            <person name="Banfield J.F."/>
        </authorList>
    </citation>
    <scope>NUCLEOTIDE SEQUENCE [LARGE SCALE GENOMIC DNA]</scope>
</reference>
<keyword evidence="2" id="KW-0812">Transmembrane</keyword>
<protein>
    <recommendedName>
        <fullName evidence="5">PilN domain-containing protein</fullName>
    </recommendedName>
</protein>
<dbReference type="STRING" id="1797995.A2242_04710"/>
<accession>A0A1F5SQ93</accession>
<feature type="compositionally biased region" description="Basic and acidic residues" evidence="1">
    <location>
        <begin position="20"/>
        <end position="39"/>
    </location>
</feature>
<feature type="region of interest" description="Disordered" evidence="1">
    <location>
        <begin position="1"/>
        <end position="43"/>
    </location>
</feature>
<dbReference type="Proteomes" id="UP000178925">
    <property type="component" value="Unassembled WGS sequence"/>
</dbReference>
<keyword evidence="2" id="KW-0472">Membrane</keyword>
<proteinExistence type="predicted"/>
<dbReference type="EMBL" id="MFGC01000008">
    <property type="protein sequence ID" value="OGF28613.1"/>
    <property type="molecule type" value="Genomic_DNA"/>
</dbReference>
<comment type="caution">
    <text evidence="3">The sequence shown here is derived from an EMBL/GenBank/DDBJ whole genome shotgun (WGS) entry which is preliminary data.</text>
</comment>
<dbReference type="AlphaFoldDB" id="A0A1F5SQ93"/>